<evidence type="ECO:0000313" key="2">
    <source>
        <dbReference type="Proteomes" id="UP001589838"/>
    </source>
</evidence>
<reference evidence="1 2" key="1">
    <citation type="submission" date="2024-09" db="EMBL/GenBank/DDBJ databases">
        <authorList>
            <person name="Sun Q."/>
            <person name="Mori K."/>
        </authorList>
    </citation>
    <scope>NUCLEOTIDE SEQUENCE [LARGE SCALE GENOMIC DNA]</scope>
    <source>
        <strain evidence="1 2">NCAIM B.02610</strain>
    </source>
</reference>
<comment type="caution">
    <text evidence="1">The sequence shown here is derived from an EMBL/GenBank/DDBJ whole genome shotgun (WGS) entry which is preliminary data.</text>
</comment>
<organism evidence="1 2">
    <name type="scientific">Halalkalibacter kiskunsagensis</name>
    <dbReference type="NCBI Taxonomy" id="1548599"/>
    <lineage>
        <taxon>Bacteria</taxon>
        <taxon>Bacillati</taxon>
        <taxon>Bacillota</taxon>
        <taxon>Bacilli</taxon>
        <taxon>Bacillales</taxon>
        <taxon>Bacillaceae</taxon>
        <taxon>Halalkalibacter</taxon>
    </lineage>
</organism>
<protein>
    <recommendedName>
        <fullName evidence="3">Transposase</fullName>
    </recommendedName>
</protein>
<dbReference type="Proteomes" id="UP001589838">
    <property type="component" value="Unassembled WGS sequence"/>
</dbReference>
<dbReference type="RefSeq" id="WP_335962230.1">
    <property type="nucleotide sequence ID" value="NZ_JAXBLX010000026.1"/>
</dbReference>
<accession>A0ABV6K8C3</accession>
<name>A0ABV6K8C3_9BACI</name>
<proteinExistence type="predicted"/>
<keyword evidence="2" id="KW-1185">Reference proteome</keyword>
<evidence type="ECO:0008006" key="3">
    <source>
        <dbReference type="Google" id="ProtNLM"/>
    </source>
</evidence>
<sequence length="46" mass="5525">MSQTQALELLVTRFEKKLKRVLRQEEINLLKETVDKSFKKFKVTKT</sequence>
<dbReference type="EMBL" id="JBHLUX010000008">
    <property type="protein sequence ID" value="MFC0469552.1"/>
    <property type="molecule type" value="Genomic_DNA"/>
</dbReference>
<gene>
    <name evidence="1" type="ORF">ACFFHM_03175</name>
</gene>
<evidence type="ECO:0000313" key="1">
    <source>
        <dbReference type="EMBL" id="MFC0469552.1"/>
    </source>
</evidence>